<evidence type="ECO:0000256" key="6">
    <source>
        <dbReference type="SAM" id="MobiDB-lite"/>
    </source>
</evidence>
<evidence type="ECO:0000256" key="5">
    <source>
        <dbReference type="RuleBase" id="RU003616"/>
    </source>
</evidence>
<dbReference type="eggNOG" id="KOG0710">
    <property type="taxonomic scope" value="Eukaryota"/>
</dbReference>
<evidence type="ECO:0000313" key="9">
    <source>
        <dbReference type="EMBL" id="KCW69177.1"/>
    </source>
</evidence>
<feature type="compositionally biased region" description="Polar residues" evidence="6">
    <location>
        <begin position="233"/>
        <end position="244"/>
    </location>
</feature>
<dbReference type="Gramene" id="KCW69177">
    <property type="protein sequence ID" value="KCW69177"/>
    <property type="gene ID" value="EUGRSUZ_F02701"/>
</dbReference>
<dbReference type="InParanoid" id="A0A059BST7"/>
<keyword evidence="7" id="KW-0812">Transmembrane</keyword>
<evidence type="ECO:0000259" key="8">
    <source>
        <dbReference type="PROSITE" id="PS01031"/>
    </source>
</evidence>
<dbReference type="Gene3D" id="2.60.40.790">
    <property type="match status" value="1"/>
</dbReference>
<dbReference type="Pfam" id="PF00011">
    <property type="entry name" value="HSP20"/>
    <property type="match status" value="1"/>
</dbReference>
<evidence type="ECO:0000256" key="4">
    <source>
        <dbReference type="PROSITE-ProRule" id="PRU00285"/>
    </source>
</evidence>
<dbReference type="OMA" id="ENMFILT"/>
<dbReference type="SUPFAM" id="SSF49764">
    <property type="entry name" value="HSP20-like chaperones"/>
    <property type="match status" value="1"/>
</dbReference>
<evidence type="ECO:0000256" key="7">
    <source>
        <dbReference type="SAM" id="Phobius"/>
    </source>
</evidence>
<feature type="compositionally biased region" description="Basic and acidic residues" evidence="6">
    <location>
        <begin position="194"/>
        <end position="204"/>
    </location>
</feature>
<keyword evidence="7" id="KW-1133">Transmembrane helix</keyword>
<comment type="similarity">
    <text evidence="4 5">Belongs to the small heat shock protein (HSP20) family.</text>
</comment>
<keyword evidence="2" id="KW-1003">Cell membrane</keyword>
<dbReference type="InterPro" id="IPR002068">
    <property type="entry name" value="A-crystallin/Hsp20_dom"/>
</dbReference>
<sequence length="307" mass="34122">MLVMLPSLKCPLPCCLFVETYLHVLRDEAMELELGLKITQTRDDVSSSTDLRIAKDGSGVVFLSRETENMFILTAHLEGYIKGHIDININEDGTRITITGNKAVQEKVMLGWILYKKEVELRGFKKAFRIPGGVDLDEIKAKFDEDEAILTIFMPKMVQGVSGHEIEEVEEPEDDRGHMTNTDYEEAPELAPAKAEEAARESELPHTSSASQRLPAEGPAPRPLPKEEPKMGAQSTKFEDNQGQGKVDDVQSECPEDDKHREVSENTALVKSKPKKSRKICAPAKVAGSAFLVSLIVIVIQLIRAKR</sequence>
<evidence type="ECO:0000256" key="2">
    <source>
        <dbReference type="ARBA" id="ARBA00022475"/>
    </source>
</evidence>
<dbReference type="InterPro" id="IPR008978">
    <property type="entry name" value="HSP20-like_chaperone"/>
</dbReference>
<reference evidence="9" key="1">
    <citation type="submission" date="2013-07" db="EMBL/GenBank/DDBJ databases">
        <title>The genome of Eucalyptus grandis.</title>
        <authorList>
            <person name="Schmutz J."/>
            <person name="Hayes R."/>
            <person name="Myburg A."/>
            <person name="Tuskan G."/>
            <person name="Grattapaglia D."/>
            <person name="Rokhsar D.S."/>
        </authorList>
    </citation>
    <scope>NUCLEOTIDE SEQUENCE</scope>
    <source>
        <tissue evidence="9">Leaf extractions</tissue>
    </source>
</reference>
<comment type="subcellular location">
    <subcellularLocation>
        <location evidence="1">Cell membrane</location>
        <topology evidence="1">Single-pass membrane protein</topology>
    </subcellularLocation>
</comment>
<dbReference type="GO" id="GO:0034605">
    <property type="term" value="P:cellular response to heat"/>
    <property type="evidence" value="ECO:0000318"/>
    <property type="project" value="GO_Central"/>
</dbReference>
<dbReference type="PANTHER" id="PTHR43670:SF107">
    <property type="entry name" value="17.8 KDA CLASS I HEAT SHOCK PROTEIN-LIKE"/>
    <property type="match status" value="1"/>
</dbReference>
<dbReference type="KEGG" id="egr:104449595"/>
<feature type="region of interest" description="Disordered" evidence="6">
    <location>
        <begin position="186"/>
        <end position="279"/>
    </location>
</feature>
<dbReference type="CDD" id="cd06464">
    <property type="entry name" value="ACD_sHsps-like"/>
    <property type="match status" value="1"/>
</dbReference>
<evidence type="ECO:0000256" key="3">
    <source>
        <dbReference type="ARBA" id="ARBA00022821"/>
    </source>
</evidence>
<dbReference type="PROSITE" id="PS01031">
    <property type="entry name" value="SHSP"/>
    <property type="match status" value="1"/>
</dbReference>
<evidence type="ECO:0000256" key="1">
    <source>
        <dbReference type="ARBA" id="ARBA00004162"/>
    </source>
</evidence>
<gene>
    <name evidence="9" type="ORF">EUGRSUZ_F02701</name>
</gene>
<feature type="domain" description="SHSP" evidence="8">
    <location>
        <begin position="52"/>
        <end position="172"/>
    </location>
</feature>
<organism evidence="9">
    <name type="scientific">Eucalyptus grandis</name>
    <name type="common">Flooded gum</name>
    <dbReference type="NCBI Taxonomy" id="71139"/>
    <lineage>
        <taxon>Eukaryota</taxon>
        <taxon>Viridiplantae</taxon>
        <taxon>Streptophyta</taxon>
        <taxon>Embryophyta</taxon>
        <taxon>Tracheophyta</taxon>
        <taxon>Spermatophyta</taxon>
        <taxon>Magnoliopsida</taxon>
        <taxon>eudicotyledons</taxon>
        <taxon>Gunneridae</taxon>
        <taxon>Pentapetalae</taxon>
        <taxon>rosids</taxon>
        <taxon>malvids</taxon>
        <taxon>Myrtales</taxon>
        <taxon>Myrtaceae</taxon>
        <taxon>Myrtoideae</taxon>
        <taxon>Eucalypteae</taxon>
        <taxon>Eucalyptus</taxon>
    </lineage>
</organism>
<accession>A0A059BST7</accession>
<dbReference type="OrthoDB" id="1920188at2759"/>
<name>A0A059BST7_EUCGR</name>
<protein>
    <recommendedName>
        <fullName evidence="8">SHSP domain-containing protein</fullName>
    </recommendedName>
</protein>
<dbReference type="STRING" id="71139.A0A059BST7"/>
<dbReference type="AlphaFoldDB" id="A0A059BST7"/>
<proteinExistence type="inferred from homology"/>
<dbReference type="GO" id="GO:0005886">
    <property type="term" value="C:plasma membrane"/>
    <property type="evidence" value="ECO:0007669"/>
    <property type="project" value="UniProtKB-SubCell"/>
</dbReference>
<dbReference type="EMBL" id="KK198758">
    <property type="protein sequence ID" value="KCW69177.1"/>
    <property type="molecule type" value="Genomic_DNA"/>
</dbReference>
<dbReference type="PANTHER" id="PTHR43670">
    <property type="entry name" value="HEAT SHOCK PROTEIN 26"/>
    <property type="match status" value="1"/>
</dbReference>
<keyword evidence="7" id="KW-0472">Membrane</keyword>
<dbReference type="GO" id="GO:0006952">
    <property type="term" value="P:defense response"/>
    <property type="evidence" value="ECO:0007669"/>
    <property type="project" value="UniProtKB-KW"/>
</dbReference>
<feature type="transmembrane region" description="Helical" evidence="7">
    <location>
        <begin position="286"/>
        <end position="303"/>
    </location>
</feature>
<keyword evidence="3" id="KW-0611">Plant defense</keyword>